<dbReference type="Pfam" id="PF00561">
    <property type="entry name" value="Abhydrolase_1"/>
    <property type="match status" value="1"/>
</dbReference>
<dbReference type="InterPro" id="IPR029058">
    <property type="entry name" value="AB_hydrolase_fold"/>
</dbReference>
<dbReference type="GO" id="GO:0016020">
    <property type="term" value="C:membrane"/>
    <property type="evidence" value="ECO:0007669"/>
    <property type="project" value="TreeGrafter"/>
</dbReference>
<dbReference type="SUPFAM" id="SSF53474">
    <property type="entry name" value="alpha/beta-Hydrolases"/>
    <property type="match status" value="1"/>
</dbReference>
<name>A0A917G8P7_9BACI</name>
<dbReference type="InterPro" id="IPR000073">
    <property type="entry name" value="AB_hydrolase_1"/>
</dbReference>
<reference evidence="2" key="2">
    <citation type="submission" date="2020-09" db="EMBL/GenBank/DDBJ databases">
        <authorList>
            <person name="Sun Q."/>
            <person name="Zhou Y."/>
        </authorList>
    </citation>
    <scope>NUCLEOTIDE SEQUENCE</scope>
    <source>
        <strain evidence="2">CGMCC 1.15760</strain>
    </source>
</reference>
<protein>
    <submittedName>
        <fullName evidence="2">Hydrolase</fullName>
    </submittedName>
</protein>
<proteinExistence type="predicted"/>
<reference evidence="2" key="1">
    <citation type="journal article" date="2014" name="Int. J. Syst. Evol. Microbiol.">
        <title>Complete genome sequence of Corynebacterium casei LMG S-19264T (=DSM 44701T), isolated from a smear-ripened cheese.</title>
        <authorList>
            <consortium name="US DOE Joint Genome Institute (JGI-PGF)"/>
            <person name="Walter F."/>
            <person name="Albersmeier A."/>
            <person name="Kalinowski J."/>
            <person name="Ruckert C."/>
        </authorList>
    </citation>
    <scope>NUCLEOTIDE SEQUENCE</scope>
    <source>
        <strain evidence="2">CGMCC 1.15760</strain>
    </source>
</reference>
<evidence type="ECO:0000313" key="3">
    <source>
        <dbReference type="Proteomes" id="UP000616608"/>
    </source>
</evidence>
<accession>A0A917G8P7</accession>
<keyword evidence="2" id="KW-0378">Hydrolase</keyword>
<dbReference type="PANTHER" id="PTHR43798:SF33">
    <property type="entry name" value="HYDROLASE, PUTATIVE (AFU_ORTHOLOGUE AFUA_2G14860)-RELATED"/>
    <property type="match status" value="1"/>
</dbReference>
<feature type="domain" description="AB hydrolase-1" evidence="1">
    <location>
        <begin position="17"/>
        <end position="149"/>
    </location>
</feature>
<evidence type="ECO:0000313" key="2">
    <source>
        <dbReference type="EMBL" id="GGG29509.1"/>
    </source>
</evidence>
<dbReference type="Gene3D" id="3.40.50.1820">
    <property type="entry name" value="alpha/beta hydrolase"/>
    <property type="match status" value="1"/>
</dbReference>
<dbReference type="PRINTS" id="PR00111">
    <property type="entry name" value="ABHYDROLASE"/>
</dbReference>
<dbReference type="EMBL" id="BMJT01000008">
    <property type="protein sequence ID" value="GGG29509.1"/>
    <property type="molecule type" value="Genomic_DNA"/>
</dbReference>
<dbReference type="Proteomes" id="UP000616608">
    <property type="component" value="Unassembled WGS sequence"/>
</dbReference>
<comment type="caution">
    <text evidence="2">The sequence shown here is derived from an EMBL/GenBank/DDBJ whole genome shotgun (WGS) entry which is preliminary data.</text>
</comment>
<dbReference type="GO" id="GO:0016787">
    <property type="term" value="F:hydrolase activity"/>
    <property type="evidence" value="ECO:0007669"/>
    <property type="project" value="UniProtKB-KW"/>
</dbReference>
<dbReference type="InterPro" id="IPR050266">
    <property type="entry name" value="AB_hydrolase_sf"/>
</dbReference>
<dbReference type="AlphaFoldDB" id="A0A917G8P7"/>
<sequence>MSGKININLYGHKDKTPLIFLHGLNWTHLIWNSVIKHLKDDFFIIAVDLPGHGNSERLQDYSFNNIARVINETISDLNLTQKVTIIGSSIGASIALTFASMYDIVKTVVLVDGGFFALKEVEGLTWENIEENSFPNEVLQNKASFINYMKSDNPNLWNNNIEKAVLDQIKWSAEHQMYQFKVSEDDQIQYMKDEWNLDVLTLLKNVQAKIVLLIADNNPEDDFLNSKIDTFQSNYKDSLVYRLRNTDHLIMLDAEQEFIKIIKDHFQTTPRIYREIKK</sequence>
<keyword evidence="3" id="KW-1185">Reference proteome</keyword>
<organism evidence="2 3">
    <name type="scientific">Lysinibacillus alkalisoli</name>
    <dbReference type="NCBI Taxonomy" id="1911548"/>
    <lineage>
        <taxon>Bacteria</taxon>
        <taxon>Bacillati</taxon>
        <taxon>Bacillota</taxon>
        <taxon>Bacilli</taxon>
        <taxon>Bacillales</taxon>
        <taxon>Bacillaceae</taxon>
        <taxon>Lysinibacillus</taxon>
    </lineage>
</organism>
<evidence type="ECO:0000259" key="1">
    <source>
        <dbReference type="Pfam" id="PF00561"/>
    </source>
</evidence>
<dbReference type="PANTHER" id="PTHR43798">
    <property type="entry name" value="MONOACYLGLYCEROL LIPASE"/>
    <property type="match status" value="1"/>
</dbReference>
<gene>
    <name evidence="2" type="ORF">GCM10007425_25190</name>
</gene>
<dbReference type="RefSeq" id="WP_188615409.1">
    <property type="nucleotide sequence ID" value="NZ_BMJT01000008.1"/>
</dbReference>